<proteinExistence type="inferred from homology"/>
<dbReference type="EMBL" id="OANU01000091">
    <property type="protein sequence ID" value="SNX50002.1"/>
    <property type="molecule type" value="Genomic_DNA"/>
</dbReference>
<dbReference type="GO" id="GO:0000976">
    <property type="term" value="F:transcription cis-regulatory region binding"/>
    <property type="evidence" value="ECO:0007669"/>
    <property type="project" value="TreeGrafter"/>
</dbReference>
<organism evidence="5 6">
    <name type="scientific">Vibrio thalassae</name>
    <dbReference type="NCBI Taxonomy" id="1243014"/>
    <lineage>
        <taxon>Bacteria</taxon>
        <taxon>Pseudomonadati</taxon>
        <taxon>Pseudomonadota</taxon>
        <taxon>Gammaproteobacteria</taxon>
        <taxon>Vibrionales</taxon>
        <taxon>Vibrionaceae</taxon>
        <taxon>Vibrio</taxon>
    </lineage>
</organism>
<dbReference type="PROSITE" id="PS50931">
    <property type="entry name" value="HTH_LYSR"/>
    <property type="match status" value="1"/>
</dbReference>
<reference evidence="6" key="1">
    <citation type="submission" date="2016-06" db="EMBL/GenBank/DDBJ databases">
        <authorList>
            <person name="Rodrigo-Torres L."/>
            <person name="Arahal R.D."/>
            <person name="Lucena T."/>
        </authorList>
    </citation>
    <scope>NUCLEOTIDE SEQUENCE [LARGE SCALE GENOMIC DNA]</scope>
    <source>
        <strain evidence="6">CECT8203</strain>
    </source>
</reference>
<dbReference type="PANTHER" id="PTHR30126:SF91">
    <property type="entry name" value="LYSR FAMILY TRANSCRIPTIONAL REGULATOR"/>
    <property type="match status" value="1"/>
</dbReference>
<dbReference type="Proteomes" id="UP000219336">
    <property type="component" value="Unassembled WGS sequence"/>
</dbReference>
<dbReference type="OrthoDB" id="5858319at2"/>
<feature type="domain" description="HTH lysR-type" evidence="4">
    <location>
        <begin position="1"/>
        <end position="59"/>
    </location>
</feature>
<dbReference type="Gene3D" id="1.10.10.10">
    <property type="entry name" value="Winged helix-like DNA-binding domain superfamily/Winged helix DNA-binding domain"/>
    <property type="match status" value="1"/>
</dbReference>
<evidence type="ECO:0000313" key="6">
    <source>
        <dbReference type="Proteomes" id="UP000219336"/>
    </source>
</evidence>
<dbReference type="RefSeq" id="WP_096994947.1">
    <property type="nucleotide sequence ID" value="NZ_JBHSII010000011.1"/>
</dbReference>
<keyword evidence="3" id="KW-0804">Transcription</keyword>
<keyword evidence="2" id="KW-0805">Transcription regulation</keyword>
<dbReference type="SUPFAM" id="SSF46785">
    <property type="entry name" value="Winged helix' DNA-binding domain"/>
    <property type="match status" value="1"/>
</dbReference>
<dbReference type="PANTHER" id="PTHR30126">
    <property type="entry name" value="HTH-TYPE TRANSCRIPTIONAL REGULATOR"/>
    <property type="match status" value="1"/>
</dbReference>
<dbReference type="GO" id="GO:0003700">
    <property type="term" value="F:DNA-binding transcription factor activity"/>
    <property type="evidence" value="ECO:0007669"/>
    <property type="project" value="InterPro"/>
</dbReference>
<sequence length="293" mass="33239">MHTIEQISAFVAVYDCKSYSQAGRQLVKDRTTVRELVKALEDATNLKLINVEGRAALPTEEAEALIEQFRLVLRQNDKLLAHIQTLQSPQKATLTVAYNEDFPIEAIQKIEQHALNFHPEVRVSWLERSRKLALDGIVSGEIDLAIMPSLGLLYPEKTVDFMLIGYVSYGIYVGEQSALKPMEDFTLEDIQLEIQYVNERTMLAEGAIQRFSSHSRVTGGNLQTLAAVERNGWAVLPNWISTKWGKSRVVKKHSPLLSCDWQVPFSLFYQVGKERHRVIQDILSVCSDIKLNQ</sequence>
<dbReference type="InterPro" id="IPR036388">
    <property type="entry name" value="WH-like_DNA-bd_sf"/>
</dbReference>
<accession>A0A240EMT6</accession>
<dbReference type="AlphaFoldDB" id="A0A240EMT6"/>
<gene>
    <name evidence="5" type="ORF">VTH8203_03650</name>
</gene>
<dbReference type="InterPro" id="IPR000847">
    <property type="entry name" value="LysR_HTH_N"/>
</dbReference>
<dbReference type="SUPFAM" id="SSF53850">
    <property type="entry name" value="Periplasmic binding protein-like II"/>
    <property type="match status" value="1"/>
</dbReference>
<dbReference type="InterPro" id="IPR036390">
    <property type="entry name" value="WH_DNA-bd_sf"/>
</dbReference>
<evidence type="ECO:0000313" key="5">
    <source>
        <dbReference type="EMBL" id="SNX50002.1"/>
    </source>
</evidence>
<dbReference type="Pfam" id="PF00126">
    <property type="entry name" value="HTH_1"/>
    <property type="match status" value="1"/>
</dbReference>
<evidence type="ECO:0000256" key="2">
    <source>
        <dbReference type="ARBA" id="ARBA00023015"/>
    </source>
</evidence>
<evidence type="ECO:0000259" key="4">
    <source>
        <dbReference type="PROSITE" id="PS50931"/>
    </source>
</evidence>
<protein>
    <submittedName>
        <fullName evidence="5">Bacterial regulatory helix-turn-helix protein, lysR family</fullName>
    </submittedName>
</protein>
<keyword evidence="6" id="KW-1185">Reference proteome</keyword>
<name>A0A240EMT6_9VIBR</name>
<comment type="similarity">
    <text evidence="1">Belongs to the LysR transcriptional regulatory family.</text>
</comment>
<evidence type="ECO:0000256" key="3">
    <source>
        <dbReference type="ARBA" id="ARBA00023163"/>
    </source>
</evidence>
<evidence type="ECO:0000256" key="1">
    <source>
        <dbReference type="ARBA" id="ARBA00009437"/>
    </source>
</evidence>